<dbReference type="InterPro" id="IPR014862">
    <property type="entry name" value="TrwC"/>
</dbReference>
<feature type="compositionally biased region" description="Basic and acidic residues" evidence="1">
    <location>
        <begin position="74"/>
        <end position="83"/>
    </location>
</feature>
<evidence type="ECO:0000313" key="3">
    <source>
        <dbReference type="EMBL" id="MBD3721997.1"/>
    </source>
</evidence>
<comment type="caution">
    <text evidence="3">The sequence shown here is derived from an EMBL/GenBank/DDBJ whole genome shotgun (WGS) entry which is preliminary data.</text>
</comment>
<sequence length="83" mass="8866">MDKALFTELLKGKLPDGSDLTWIQDGANRHRPGYDLTFSAPKSVSVMAMLGGDKRLIDAHNRGGNRSGAATGDAGRDPCHDGR</sequence>
<dbReference type="SUPFAM" id="SSF55464">
    <property type="entry name" value="Origin of replication-binding domain, RBD-like"/>
    <property type="match status" value="1"/>
</dbReference>
<name>A0A927DYQ5_KLEPN</name>
<evidence type="ECO:0000259" key="2">
    <source>
        <dbReference type="Pfam" id="PF08751"/>
    </source>
</evidence>
<dbReference type="Proteomes" id="UP000598328">
    <property type="component" value="Unassembled WGS sequence"/>
</dbReference>
<feature type="domain" description="TrwC relaxase" evidence="2">
    <location>
        <begin position="2"/>
        <end position="62"/>
    </location>
</feature>
<organism evidence="3 4">
    <name type="scientific">Klebsiella pneumoniae</name>
    <dbReference type="NCBI Taxonomy" id="573"/>
    <lineage>
        <taxon>Bacteria</taxon>
        <taxon>Pseudomonadati</taxon>
        <taxon>Pseudomonadota</taxon>
        <taxon>Gammaproteobacteria</taxon>
        <taxon>Enterobacterales</taxon>
        <taxon>Enterobacteriaceae</taxon>
        <taxon>Klebsiella/Raoultella group</taxon>
        <taxon>Klebsiella</taxon>
        <taxon>Klebsiella pneumoniae complex</taxon>
    </lineage>
</organism>
<reference evidence="3" key="1">
    <citation type="submission" date="2020-07" db="EMBL/GenBank/DDBJ databases">
        <title>Clinical and genomic characterization of carbapenemase-producing Enterobacterales causing secondary infections during the COVID-19 crisis at a New York City hospital.</title>
        <authorList>
            <person name="Gomez-Simmonds A."/>
            <person name="Annavajhala M.K."/>
            <person name="Uhlemann A.-C."/>
        </authorList>
    </citation>
    <scope>NUCLEOTIDE SEQUENCE</scope>
    <source>
        <strain evidence="3">KP1826</strain>
    </source>
</reference>
<protein>
    <submittedName>
        <fullName evidence="3">Relaxase domain-containing protein</fullName>
    </submittedName>
</protein>
<evidence type="ECO:0000256" key="1">
    <source>
        <dbReference type="SAM" id="MobiDB-lite"/>
    </source>
</evidence>
<proteinExistence type="predicted"/>
<evidence type="ECO:0000313" key="4">
    <source>
        <dbReference type="Proteomes" id="UP000598328"/>
    </source>
</evidence>
<dbReference type="Pfam" id="PF08751">
    <property type="entry name" value="TrwC"/>
    <property type="match status" value="1"/>
</dbReference>
<feature type="region of interest" description="Disordered" evidence="1">
    <location>
        <begin position="58"/>
        <end position="83"/>
    </location>
</feature>
<gene>
    <name evidence="3" type="ORF">IE978_01485</name>
</gene>
<dbReference type="AlphaFoldDB" id="A0A927DYQ5"/>
<accession>A0A927DYQ5</accession>
<dbReference type="EMBL" id="JACXSV010000005">
    <property type="protein sequence ID" value="MBD3721997.1"/>
    <property type="molecule type" value="Genomic_DNA"/>
</dbReference>